<dbReference type="Gene3D" id="2.40.160.20">
    <property type="match status" value="1"/>
</dbReference>
<evidence type="ECO:0000313" key="5">
    <source>
        <dbReference type="Proteomes" id="UP001165524"/>
    </source>
</evidence>
<reference evidence="4" key="1">
    <citation type="submission" date="2022-04" db="EMBL/GenBank/DDBJ databases">
        <title>Alcanivorax sp. CY1518 draft genome sequence.</title>
        <authorList>
            <person name="Zhao G."/>
            <person name="An M."/>
        </authorList>
    </citation>
    <scope>NUCLEOTIDE SEQUENCE</scope>
    <source>
        <strain evidence="4">CY1518</strain>
    </source>
</reference>
<name>A0ABT0E5D1_9GAMM</name>
<feature type="domain" description="Outer membrane protein beta-barrel" evidence="3">
    <location>
        <begin position="5"/>
        <end position="178"/>
    </location>
</feature>
<dbReference type="RefSeq" id="WP_246949180.1">
    <property type="nucleotide sequence ID" value="NZ_JALKII010000002.1"/>
</dbReference>
<proteinExistence type="predicted"/>
<accession>A0ABT0E5D1</accession>
<feature type="chain" id="PRO_5045091166" evidence="2">
    <location>
        <begin position="23"/>
        <end position="190"/>
    </location>
</feature>
<protein>
    <submittedName>
        <fullName evidence="4">Porin family protein</fullName>
    </submittedName>
</protein>
<evidence type="ECO:0000256" key="2">
    <source>
        <dbReference type="SAM" id="SignalP"/>
    </source>
</evidence>
<feature type="signal peptide" evidence="2">
    <location>
        <begin position="1"/>
        <end position="22"/>
    </location>
</feature>
<organism evidence="4 5">
    <name type="scientific">Alcanivorax quisquiliarum</name>
    <dbReference type="NCBI Taxonomy" id="2933565"/>
    <lineage>
        <taxon>Bacteria</taxon>
        <taxon>Pseudomonadati</taxon>
        <taxon>Pseudomonadota</taxon>
        <taxon>Gammaproteobacteria</taxon>
        <taxon>Oceanospirillales</taxon>
        <taxon>Alcanivoracaceae</taxon>
        <taxon>Alcanivorax</taxon>
    </lineage>
</organism>
<keyword evidence="5" id="KW-1185">Reference proteome</keyword>
<evidence type="ECO:0000259" key="3">
    <source>
        <dbReference type="Pfam" id="PF13505"/>
    </source>
</evidence>
<dbReference type="Pfam" id="PF13505">
    <property type="entry name" value="OMP_b-brl"/>
    <property type="match status" value="1"/>
</dbReference>
<gene>
    <name evidence="4" type="ORF">MU846_04880</name>
</gene>
<dbReference type="InterPro" id="IPR011250">
    <property type="entry name" value="OMP/PagP_B-barrel"/>
</dbReference>
<dbReference type="SUPFAM" id="SSF56925">
    <property type="entry name" value="OMPA-like"/>
    <property type="match status" value="1"/>
</dbReference>
<dbReference type="InterPro" id="IPR027385">
    <property type="entry name" value="Beta-barrel_OMP"/>
</dbReference>
<evidence type="ECO:0000256" key="1">
    <source>
        <dbReference type="ARBA" id="ARBA00022729"/>
    </source>
</evidence>
<sequence length="190" mass="20826">MRLLLPLLIACLPAAWPLLAAADSYVRLGAGVSRTTAAGDYPGNRGNPRFRDTDVAAIAGLGWRFNRWLGVEGTLTGTDLFFSDEALERDANAYGYGLSAIASLPVSERWALTARYGTWRWRLDMQPTSGPWSSTFSGSDRVRGAGVEFRAGPDAVLNLAFDDYRMENIKLRLVTISLHWLLGGTQSARE</sequence>
<keyword evidence="1 2" id="KW-0732">Signal</keyword>
<comment type="caution">
    <text evidence="4">The sequence shown here is derived from an EMBL/GenBank/DDBJ whole genome shotgun (WGS) entry which is preliminary data.</text>
</comment>
<dbReference type="EMBL" id="JALKII010000002">
    <property type="protein sequence ID" value="MCK0537038.1"/>
    <property type="molecule type" value="Genomic_DNA"/>
</dbReference>
<evidence type="ECO:0000313" key="4">
    <source>
        <dbReference type="EMBL" id="MCK0537038.1"/>
    </source>
</evidence>
<dbReference type="Proteomes" id="UP001165524">
    <property type="component" value="Unassembled WGS sequence"/>
</dbReference>